<protein>
    <submittedName>
        <fullName evidence="1">Uncharacterized protein</fullName>
    </submittedName>
</protein>
<dbReference type="AlphaFoldDB" id="A0A2P6P449"/>
<accession>A0A2P6P449</accession>
<name>A0A2P6P449_ROSCH</name>
<sequence length="43" mass="4833">MTQILIYTKPPMGWFYLQSDQVGGFNVKVAVYSPPPRSGTTQQ</sequence>
<keyword evidence="2" id="KW-1185">Reference proteome</keyword>
<comment type="caution">
    <text evidence="1">The sequence shown here is derived from an EMBL/GenBank/DDBJ whole genome shotgun (WGS) entry which is preliminary data.</text>
</comment>
<proteinExistence type="predicted"/>
<gene>
    <name evidence="1" type="ORF">RchiOBHm_Chr7g0187041</name>
</gene>
<reference evidence="1 2" key="1">
    <citation type="journal article" date="2018" name="Nat. Genet.">
        <title>The Rosa genome provides new insights in the design of modern roses.</title>
        <authorList>
            <person name="Bendahmane M."/>
        </authorList>
    </citation>
    <scope>NUCLEOTIDE SEQUENCE [LARGE SCALE GENOMIC DNA]</scope>
    <source>
        <strain evidence="2">cv. Old Blush</strain>
    </source>
</reference>
<dbReference type="EMBL" id="PDCK01000045">
    <property type="protein sequence ID" value="PRQ16695.1"/>
    <property type="molecule type" value="Genomic_DNA"/>
</dbReference>
<evidence type="ECO:0000313" key="1">
    <source>
        <dbReference type="EMBL" id="PRQ16695.1"/>
    </source>
</evidence>
<organism evidence="1 2">
    <name type="scientific">Rosa chinensis</name>
    <name type="common">China rose</name>
    <dbReference type="NCBI Taxonomy" id="74649"/>
    <lineage>
        <taxon>Eukaryota</taxon>
        <taxon>Viridiplantae</taxon>
        <taxon>Streptophyta</taxon>
        <taxon>Embryophyta</taxon>
        <taxon>Tracheophyta</taxon>
        <taxon>Spermatophyta</taxon>
        <taxon>Magnoliopsida</taxon>
        <taxon>eudicotyledons</taxon>
        <taxon>Gunneridae</taxon>
        <taxon>Pentapetalae</taxon>
        <taxon>rosids</taxon>
        <taxon>fabids</taxon>
        <taxon>Rosales</taxon>
        <taxon>Rosaceae</taxon>
        <taxon>Rosoideae</taxon>
        <taxon>Rosoideae incertae sedis</taxon>
        <taxon>Rosa</taxon>
    </lineage>
</organism>
<evidence type="ECO:0000313" key="2">
    <source>
        <dbReference type="Proteomes" id="UP000238479"/>
    </source>
</evidence>
<dbReference type="Gramene" id="PRQ16695">
    <property type="protein sequence ID" value="PRQ16695"/>
    <property type="gene ID" value="RchiOBHm_Chr7g0187041"/>
</dbReference>
<dbReference type="Proteomes" id="UP000238479">
    <property type="component" value="Chromosome 7"/>
</dbReference>